<keyword evidence="3" id="KW-0067">ATP-binding</keyword>
<organism evidence="3 4">
    <name type="scientific">Massilia violaceinigra</name>
    <dbReference type="NCBI Taxonomy" id="2045208"/>
    <lineage>
        <taxon>Bacteria</taxon>
        <taxon>Pseudomonadati</taxon>
        <taxon>Pseudomonadota</taxon>
        <taxon>Betaproteobacteria</taxon>
        <taxon>Burkholderiales</taxon>
        <taxon>Oxalobacteraceae</taxon>
        <taxon>Telluria group</taxon>
        <taxon>Massilia</taxon>
    </lineage>
</organism>
<dbReference type="Pfam" id="PF00005">
    <property type="entry name" value="ABC_tran"/>
    <property type="match status" value="1"/>
</dbReference>
<dbReference type="Proteomes" id="UP000831532">
    <property type="component" value="Chromosome"/>
</dbReference>
<dbReference type="InterPro" id="IPR039421">
    <property type="entry name" value="Type_1_exporter"/>
</dbReference>
<accession>A0ABY4A7D8</accession>
<dbReference type="PANTHER" id="PTHR24221:SF606">
    <property type="entry name" value="COLICIN V SECRETION-PROCESSING ATP-BINDING PROTEIN"/>
    <property type="match status" value="1"/>
</dbReference>
<keyword evidence="4" id="KW-1185">Reference proteome</keyword>
<gene>
    <name evidence="3" type="ORF">INH39_24425</name>
</gene>
<feature type="region of interest" description="Disordered" evidence="1">
    <location>
        <begin position="93"/>
        <end position="112"/>
    </location>
</feature>
<dbReference type="Gene3D" id="3.40.50.300">
    <property type="entry name" value="P-loop containing nucleotide triphosphate hydrolases"/>
    <property type="match status" value="1"/>
</dbReference>
<dbReference type="InterPro" id="IPR003439">
    <property type="entry name" value="ABC_transporter-like_ATP-bd"/>
</dbReference>
<proteinExistence type="predicted"/>
<dbReference type="SUPFAM" id="SSF52540">
    <property type="entry name" value="P-loop containing nucleoside triphosphate hydrolases"/>
    <property type="match status" value="1"/>
</dbReference>
<evidence type="ECO:0000256" key="1">
    <source>
        <dbReference type="SAM" id="MobiDB-lite"/>
    </source>
</evidence>
<evidence type="ECO:0000313" key="3">
    <source>
        <dbReference type="EMBL" id="UOD28568.1"/>
    </source>
</evidence>
<name>A0ABY4A7D8_9BURK</name>
<feature type="domain" description="ABC transporter" evidence="2">
    <location>
        <begin position="6"/>
        <end position="42"/>
    </location>
</feature>
<dbReference type="PANTHER" id="PTHR24221">
    <property type="entry name" value="ATP-BINDING CASSETTE SUB-FAMILY B"/>
    <property type="match status" value="1"/>
</dbReference>
<reference evidence="3 4" key="1">
    <citation type="submission" date="2020-10" db="EMBL/GenBank/DDBJ databases">
        <title>Genome analysis of Massilia species.</title>
        <authorList>
            <person name="Jung D.-H."/>
        </authorList>
    </citation>
    <scope>NUCLEOTIDE SEQUENCE [LARGE SCALE GENOMIC DNA]</scope>
    <source>
        <strain evidence="4">sipir</strain>
    </source>
</reference>
<evidence type="ECO:0000259" key="2">
    <source>
        <dbReference type="Pfam" id="PF00005"/>
    </source>
</evidence>
<keyword evidence="3" id="KW-0547">Nucleotide-binding</keyword>
<evidence type="ECO:0000313" key="4">
    <source>
        <dbReference type="Proteomes" id="UP000831532"/>
    </source>
</evidence>
<dbReference type="EMBL" id="CP063361">
    <property type="protein sequence ID" value="UOD28568.1"/>
    <property type="molecule type" value="Genomic_DNA"/>
</dbReference>
<protein>
    <submittedName>
        <fullName evidence="3">ATP-binding cassette domain-containing protein</fullName>
    </submittedName>
</protein>
<dbReference type="InterPro" id="IPR027417">
    <property type="entry name" value="P-loop_NTPase"/>
</dbReference>
<sequence length="112" mass="12061">MGYETIVADMGSSLSGGQKQRVLLARALYKRPRILIMDEATSALDVVLESEVSSAIAELNMTRIIVAHRPETIASARRLVALQGGLIVYDAPLPDKNAPPQHDEAPLPNAKS</sequence>
<dbReference type="GO" id="GO:0005524">
    <property type="term" value="F:ATP binding"/>
    <property type="evidence" value="ECO:0007669"/>
    <property type="project" value="UniProtKB-KW"/>
</dbReference>